<dbReference type="AlphaFoldDB" id="K1QL97"/>
<comment type="similarity">
    <text evidence="2 8">Belongs to the ammonia transporter channel (TC 1.A.11.2) family.</text>
</comment>
<comment type="subcellular location">
    <subcellularLocation>
        <location evidence="8">Cell membrane</location>
        <topology evidence="8">Multi-pass membrane protein</topology>
    </subcellularLocation>
    <subcellularLocation>
        <location evidence="1">Membrane</location>
        <topology evidence="1">Multi-pass membrane protein</topology>
    </subcellularLocation>
</comment>
<dbReference type="EMBL" id="JH817403">
    <property type="protein sequence ID" value="EKC29535.1"/>
    <property type="molecule type" value="Genomic_DNA"/>
</dbReference>
<feature type="transmembrane region" description="Helical" evidence="8">
    <location>
        <begin position="95"/>
        <end position="117"/>
    </location>
</feature>
<evidence type="ECO:0000256" key="5">
    <source>
        <dbReference type="ARBA" id="ARBA00022989"/>
    </source>
</evidence>
<evidence type="ECO:0000259" key="9">
    <source>
        <dbReference type="Pfam" id="PF00909"/>
    </source>
</evidence>
<proteinExistence type="inferred from homology"/>
<feature type="transmembrane region" description="Helical" evidence="8">
    <location>
        <begin position="67"/>
        <end position="88"/>
    </location>
</feature>
<feature type="transmembrane region" description="Helical" evidence="8">
    <location>
        <begin position="281"/>
        <end position="302"/>
    </location>
</feature>
<dbReference type="Gene3D" id="1.10.3430.10">
    <property type="entry name" value="Ammonium transporter AmtB like domains"/>
    <property type="match status" value="1"/>
</dbReference>
<dbReference type="GO" id="GO:0005886">
    <property type="term" value="C:plasma membrane"/>
    <property type="evidence" value="ECO:0007669"/>
    <property type="project" value="UniProtKB-SubCell"/>
</dbReference>
<feature type="transmembrane region" description="Helical" evidence="8">
    <location>
        <begin position="26"/>
        <end position="47"/>
    </location>
</feature>
<evidence type="ECO:0000256" key="6">
    <source>
        <dbReference type="ARBA" id="ARBA00023136"/>
    </source>
</evidence>
<keyword evidence="5 8" id="KW-1133">Transmembrane helix</keyword>
<dbReference type="GO" id="GO:0097272">
    <property type="term" value="P:ammonium homeostasis"/>
    <property type="evidence" value="ECO:0007669"/>
    <property type="project" value="TreeGrafter"/>
</dbReference>
<evidence type="ECO:0000256" key="4">
    <source>
        <dbReference type="ARBA" id="ARBA00022692"/>
    </source>
</evidence>
<dbReference type="InterPro" id="IPR001905">
    <property type="entry name" value="Ammonium_transpt"/>
</dbReference>
<dbReference type="PANTHER" id="PTHR11730">
    <property type="entry name" value="AMMONIUM TRANSPORTER"/>
    <property type="match status" value="1"/>
</dbReference>
<dbReference type="InterPro" id="IPR024041">
    <property type="entry name" value="NH4_transpt_AmtB-like_dom"/>
</dbReference>
<dbReference type="InParanoid" id="K1QL97"/>
<name>K1QL97_MAGGI</name>
<evidence type="ECO:0000256" key="7">
    <source>
        <dbReference type="ARBA" id="ARBA00023177"/>
    </source>
</evidence>
<feature type="domain" description="Ammonium transporter AmtB-like" evidence="9">
    <location>
        <begin position="1"/>
        <end position="401"/>
    </location>
</feature>
<organism evidence="10">
    <name type="scientific">Magallana gigas</name>
    <name type="common">Pacific oyster</name>
    <name type="synonym">Crassostrea gigas</name>
    <dbReference type="NCBI Taxonomy" id="29159"/>
    <lineage>
        <taxon>Eukaryota</taxon>
        <taxon>Metazoa</taxon>
        <taxon>Spiralia</taxon>
        <taxon>Lophotrochozoa</taxon>
        <taxon>Mollusca</taxon>
        <taxon>Bivalvia</taxon>
        <taxon>Autobranchia</taxon>
        <taxon>Pteriomorphia</taxon>
        <taxon>Ostreida</taxon>
        <taxon>Ostreoidea</taxon>
        <taxon>Ostreidae</taxon>
        <taxon>Magallana</taxon>
    </lineage>
</organism>
<dbReference type="Pfam" id="PF00909">
    <property type="entry name" value="Ammonium_transp"/>
    <property type="match status" value="1"/>
</dbReference>
<protein>
    <recommendedName>
        <fullName evidence="8">Ammonium transporter</fullName>
    </recommendedName>
</protein>
<dbReference type="SUPFAM" id="SSF111352">
    <property type="entry name" value="Ammonium transporter"/>
    <property type="match status" value="1"/>
</dbReference>
<evidence type="ECO:0000256" key="2">
    <source>
        <dbReference type="ARBA" id="ARBA00005887"/>
    </source>
</evidence>
<dbReference type="InterPro" id="IPR029020">
    <property type="entry name" value="Ammonium/urea_transptr"/>
</dbReference>
<keyword evidence="4 8" id="KW-0812">Transmembrane</keyword>
<evidence type="ECO:0000256" key="8">
    <source>
        <dbReference type="RuleBase" id="RU362002"/>
    </source>
</evidence>
<keyword evidence="6 8" id="KW-0472">Membrane</keyword>
<dbReference type="HOGENOM" id="CLU_000445_33_1_1"/>
<accession>K1QL97</accession>
<feature type="transmembrane region" description="Helical" evidence="8">
    <location>
        <begin position="146"/>
        <end position="167"/>
    </location>
</feature>
<comment type="caution">
    <text evidence="8">Lacks conserved residue(s) required for the propagation of feature annotation.</text>
</comment>
<evidence type="ECO:0000313" key="10">
    <source>
        <dbReference type="EMBL" id="EKC29535.1"/>
    </source>
</evidence>
<gene>
    <name evidence="10" type="ORF">CGI_10006262</name>
</gene>
<evidence type="ECO:0000256" key="3">
    <source>
        <dbReference type="ARBA" id="ARBA00022448"/>
    </source>
</evidence>
<feature type="transmembrane region" description="Helical" evidence="8">
    <location>
        <begin position="255"/>
        <end position="274"/>
    </location>
</feature>
<dbReference type="NCBIfam" id="TIGR00836">
    <property type="entry name" value="amt"/>
    <property type="match status" value="1"/>
</dbReference>
<sequence length="456" mass="48739">MQGGFALIEAGCVRSKNTTNILIKNLLDSFISGVFYWIFGYAFAFGAGNAFIGYEHFAHSGLSDSSYAVWFFQYVFAATAATIVSGAVAERCDFIAYLAYSSVITGFIYPVLTHWAWSSEGWMNQGFMHDTGDNSTGTITIQYQDFASSGVVHVCGGVAAFVAATVMGPRIGRFDKETGQPEEIKGHSVPLAALGGFILIFGFLAFNGSSQGSISNPGDGAAVATAIKNTVMSATSGAFTTMFMNKLPWFGDRKWSFATTLNGALAGMVAICAGCNQMETYAAFLIGIGGGVSYMITTWLVLFKLKVDDPLDACAVHYGGGVWGVISVGLLSRDVGILYKWNAEAALTLVWQITSLVAIIAWTGALCFVMFFLLKKFNLLRVAFEWEVKGLDIPKHGEPAYPAEAYGHGWGEKGDTLFTMVGKATSIPSKSIRRGSSNLSLGSASVQSNGTNKTNL</sequence>
<dbReference type="PANTHER" id="PTHR11730:SF6">
    <property type="entry name" value="AMMONIUM TRANSPORTER"/>
    <property type="match status" value="1"/>
</dbReference>
<keyword evidence="7 8" id="KW-0924">Ammonia transport</keyword>
<keyword evidence="3 8" id="KW-0813">Transport</keyword>
<dbReference type="GO" id="GO:0008519">
    <property type="term" value="F:ammonium channel activity"/>
    <property type="evidence" value="ECO:0007669"/>
    <property type="project" value="InterPro"/>
</dbReference>
<evidence type="ECO:0000256" key="1">
    <source>
        <dbReference type="ARBA" id="ARBA00004141"/>
    </source>
</evidence>
<feature type="transmembrane region" description="Helical" evidence="8">
    <location>
        <begin position="188"/>
        <end position="206"/>
    </location>
</feature>
<dbReference type="FunFam" id="1.10.3430.10:FF:000010">
    <property type="entry name" value="Ammonium transporter"/>
    <property type="match status" value="1"/>
</dbReference>
<reference evidence="10" key="1">
    <citation type="journal article" date="2012" name="Nature">
        <title>The oyster genome reveals stress adaptation and complexity of shell formation.</title>
        <authorList>
            <person name="Zhang G."/>
            <person name="Fang X."/>
            <person name="Guo X."/>
            <person name="Li L."/>
            <person name="Luo R."/>
            <person name="Xu F."/>
            <person name="Yang P."/>
            <person name="Zhang L."/>
            <person name="Wang X."/>
            <person name="Qi H."/>
            <person name="Xiong Z."/>
            <person name="Que H."/>
            <person name="Xie Y."/>
            <person name="Holland P.W."/>
            <person name="Paps J."/>
            <person name="Zhu Y."/>
            <person name="Wu F."/>
            <person name="Chen Y."/>
            <person name="Wang J."/>
            <person name="Peng C."/>
            <person name="Meng J."/>
            <person name="Yang L."/>
            <person name="Liu J."/>
            <person name="Wen B."/>
            <person name="Zhang N."/>
            <person name="Huang Z."/>
            <person name="Zhu Q."/>
            <person name="Feng Y."/>
            <person name="Mount A."/>
            <person name="Hedgecock D."/>
            <person name="Xu Z."/>
            <person name="Liu Y."/>
            <person name="Domazet-Loso T."/>
            <person name="Du Y."/>
            <person name="Sun X."/>
            <person name="Zhang S."/>
            <person name="Liu B."/>
            <person name="Cheng P."/>
            <person name="Jiang X."/>
            <person name="Li J."/>
            <person name="Fan D."/>
            <person name="Wang W."/>
            <person name="Fu W."/>
            <person name="Wang T."/>
            <person name="Wang B."/>
            <person name="Zhang J."/>
            <person name="Peng Z."/>
            <person name="Li Y."/>
            <person name="Li N."/>
            <person name="Wang J."/>
            <person name="Chen M."/>
            <person name="He Y."/>
            <person name="Tan F."/>
            <person name="Song X."/>
            <person name="Zheng Q."/>
            <person name="Huang R."/>
            <person name="Yang H."/>
            <person name="Du X."/>
            <person name="Chen L."/>
            <person name="Yang M."/>
            <person name="Gaffney P.M."/>
            <person name="Wang S."/>
            <person name="Luo L."/>
            <person name="She Z."/>
            <person name="Ming Y."/>
            <person name="Huang W."/>
            <person name="Zhang S."/>
            <person name="Huang B."/>
            <person name="Zhang Y."/>
            <person name="Qu T."/>
            <person name="Ni P."/>
            <person name="Miao G."/>
            <person name="Wang J."/>
            <person name="Wang Q."/>
            <person name="Steinberg C.E."/>
            <person name="Wang H."/>
            <person name="Li N."/>
            <person name="Qian L."/>
            <person name="Zhang G."/>
            <person name="Li Y."/>
            <person name="Yang H."/>
            <person name="Liu X."/>
            <person name="Wang J."/>
            <person name="Yin Y."/>
            <person name="Wang J."/>
        </authorList>
    </citation>
    <scope>NUCLEOTIDE SEQUENCE [LARGE SCALE GENOMIC DNA]</scope>
    <source>
        <strain evidence="10">05x7-T-G4-1.051#20</strain>
    </source>
</reference>
<feature type="transmembrane region" description="Helical" evidence="8">
    <location>
        <begin position="349"/>
        <end position="374"/>
    </location>
</feature>